<protein>
    <submittedName>
        <fullName evidence="1">Uncharacterized protein</fullName>
    </submittedName>
</protein>
<gene>
    <name evidence="1" type="ORF">NSJP_0618</name>
</gene>
<evidence type="ECO:0000313" key="1">
    <source>
        <dbReference type="EMBL" id="SLM46790.1"/>
    </source>
</evidence>
<accession>A0A1W1I1B2</accession>
<organism evidence="1 2">
    <name type="scientific">Nitrospira japonica</name>
    <dbReference type="NCBI Taxonomy" id="1325564"/>
    <lineage>
        <taxon>Bacteria</taxon>
        <taxon>Pseudomonadati</taxon>
        <taxon>Nitrospirota</taxon>
        <taxon>Nitrospiria</taxon>
        <taxon>Nitrospirales</taxon>
        <taxon>Nitrospiraceae</taxon>
        <taxon>Nitrospira</taxon>
    </lineage>
</organism>
<name>A0A1W1I1B2_9BACT</name>
<reference evidence="1 2" key="1">
    <citation type="submission" date="2017-03" db="EMBL/GenBank/DDBJ databases">
        <authorList>
            <person name="Afonso C.L."/>
            <person name="Miller P.J."/>
            <person name="Scott M.A."/>
            <person name="Spackman E."/>
            <person name="Goraichik I."/>
            <person name="Dimitrov K.M."/>
            <person name="Suarez D.L."/>
            <person name="Swayne D.E."/>
        </authorList>
    </citation>
    <scope>NUCLEOTIDE SEQUENCE [LARGE SCALE GENOMIC DNA]</scope>
    <source>
        <strain evidence="1">Genome sequencing of Nitrospira japonica strain NJ11</strain>
    </source>
</reference>
<proteinExistence type="predicted"/>
<sequence>MSQWGHSMKSVVYEGYTIKSFPQQHLKSGQWKISLDIFWEAHGVTTVKCFTAETHYATEEDADLNGSTYGQDIIDGKVPGLSVD</sequence>
<evidence type="ECO:0000313" key="2">
    <source>
        <dbReference type="Proteomes" id="UP000192042"/>
    </source>
</evidence>
<dbReference type="Proteomes" id="UP000192042">
    <property type="component" value="Chromosome I"/>
</dbReference>
<dbReference type="AlphaFoldDB" id="A0A1W1I1B2"/>
<dbReference type="NCBIfam" id="NF046097">
    <property type="entry name" value="CV_2116_dom"/>
    <property type="match status" value="1"/>
</dbReference>
<dbReference type="EMBL" id="LT828648">
    <property type="protein sequence ID" value="SLM46790.1"/>
    <property type="molecule type" value="Genomic_DNA"/>
</dbReference>
<keyword evidence="2" id="KW-1185">Reference proteome</keyword>
<dbReference type="KEGG" id="nja:NSJP_0618"/>
<dbReference type="STRING" id="1325564.NSJP_0618"/>